<evidence type="ECO:0000256" key="1">
    <source>
        <dbReference type="ARBA" id="ARBA00001946"/>
    </source>
</evidence>
<dbReference type="KEGG" id="tact:SG35_005125"/>
<feature type="transmembrane region" description="Helical" evidence="2">
    <location>
        <begin position="285"/>
        <end position="304"/>
    </location>
</feature>
<dbReference type="Pfam" id="PF00990">
    <property type="entry name" value="GGDEF"/>
    <property type="match status" value="1"/>
</dbReference>
<dbReference type="CDD" id="cd01948">
    <property type="entry name" value="EAL"/>
    <property type="match status" value="1"/>
</dbReference>
<dbReference type="NCBIfam" id="TIGR00254">
    <property type="entry name" value="GGDEF"/>
    <property type="match status" value="1"/>
</dbReference>
<evidence type="ECO:0000256" key="2">
    <source>
        <dbReference type="SAM" id="Phobius"/>
    </source>
</evidence>
<keyword evidence="2" id="KW-1133">Transmembrane helix</keyword>
<reference evidence="5 6" key="1">
    <citation type="journal article" date="2015" name="Genome Announc.">
        <title>Draft Genome Sequences of Marine Isolates of Thalassomonas viridans and Thalassomonas actiniarum.</title>
        <authorList>
            <person name="Olonade I."/>
            <person name="van Zyl L.J."/>
            <person name="Trindade M."/>
        </authorList>
    </citation>
    <scope>NUCLEOTIDE SEQUENCE [LARGE SCALE GENOMIC DNA]</scope>
    <source>
        <strain evidence="5 6">A5K-106</strain>
    </source>
</reference>
<feature type="domain" description="GGDEF" evidence="4">
    <location>
        <begin position="407"/>
        <end position="540"/>
    </location>
</feature>
<evidence type="ECO:0000259" key="4">
    <source>
        <dbReference type="PROSITE" id="PS50887"/>
    </source>
</evidence>
<dbReference type="SUPFAM" id="SSF141868">
    <property type="entry name" value="EAL domain-like"/>
    <property type="match status" value="1"/>
</dbReference>
<dbReference type="InterPro" id="IPR029787">
    <property type="entry name" value="Nucleotide_cyclase"/>
</dbReference>
<keyword evidence="6" id="KW-1185">Reference proteome</keyword>
<dbReference type="PROSITE" id="PS50887">
    <property type="entry name" value="GGDEF"/>
    <property type="match status" value="1"/>
</dbReference>
<evidence type="ECO:0000259" key="3">
    <source>
        <dbReference type="PROSITE" id="PS50883"/>
    </source>
</evidence>
<evidence type="ECO:0000313" key="5">
    <source>
        <dbReference type="EMBL" id="WDE00044.1"/>
    </source>
</evidence>
<dbReference type="SMART" id="SM00052">
    <property type="entry name" value="EAL"/>
    <property type="match status" value="1"/>
</dbReference>
<protein>
    <submittedName>
        <fullName evidence="5">EAL domain-containing protein</fullName>
    </submittedName>
</protein>
<dbReference type="InterPro" id="IPR001633">
    <property type="entry name" value="EAL_dom"/>
</dbReference>
<dbReference type="FunFam" id="3.30.70.270:FF:000001">
    <property type="entry name" value="Diguanylate cyclase domain protein"/>
    <property type="match status" value="1"/>
</dbReference>
<gene>
    <name evidence="5" type="ORF">SG35_005125</name>
</gene>
<organism evidence="5 6">
    <name type="scientific">Thalassomonas actiniarum</name>
    <dbReference type="NCBI Taxonomy" id="485447"/>
    <lineage>
        <taxon>Bacteria</taxon>
        <taxon>Pseudomonadati</taxon>
        <taxon>Pseudomonadota</taxon>
        <taxon>Gammaproteobacteria</taxon>
        <taxon>Alteromonadales</taxon>
        <taxon>Colwelliaceae</taxon>
        <taxon>Thalassomonas</taxon>
    </lineage>
</organism>
<name>A0AAF0C4J3_9GAMM</name>
<dbReference type="Pfam" id="PF00563">
    <property type="entry name" value="EAL"/>
    <property type="match status" value="1"/>
</dbReference>
<comment type="cofactor">
    <cofactor evidence="1">
        <name>Mg(2+)</name>
        <dbReference type="ChEBI" id="CHEBI:18420"/>
    </cofactor>
</comment>
<dbReference type="Gene3D" id="3.30.70.270">
    <property type="match status" value="1"/>
</dbReference>
<feature type="domain" description="EAL" evidence="3">
    <location>
        <begin position="549"/>
        <end position="803"/>
    </location>
</feature>
<proteinExistence type="predicted"/>
<dbReference type="InterPro" id="IPR052155">
    <property type="entry name" value="Biofilm_reg_signaling"/>
</dbReference>
<sequence>MRKFISLPWKAITLTLGAMLVITLTLTIFSVLQLQEEFDQRQQEKKSAAKLIYSYLQKISNDKRILWLTTLSSQHLVKNNDYRAFDQAVQHQFDLDELRIDSVWVLNEQGQQVYASSAEANGKVRQVARQVFEQQSVAELIYCEQEKSNCYHIVAMPVMTSANEMTALISRANLSDLLFTFLALNENTRLAIVNVPLVNSEQHTNLRALSILTRSNDDKIVPIIESLAQELTLSELKKSVSTEFGDEHFSISLFELQPGSKDGNYVMLIDDITQYRQTNEAFQRAIVVIATIIFVLIAVVVFVLTRRSSQRLLKLAADLPLLAEKRFDEFRRRKFSGFRLTSDELDILHSSASDLADQLEELHFKIEQNTRELENIAMYDLLTGLPNRNMLNFQLKKNLATLSRSQDYVALLFLDLDDFKKVNDSHGHNMGDFLLEEAARRLRMSIRDTDIACRFGGDEFVIVLPQVQKWEDVERVADKLLQAFKQPIQIEDHRFYVSTSIGGALAKDNSITAEDLIRNADMAMYEAKDNGGNCYQIYDAGMYQRVAHKVLLETEVREAIVQGQFSLSLQPQVEINSGRLFGFEALLRWNHPKRGLVSPDEFIPVLENSKHMIELGYWVIRHSIELLKQLNEAGYTGISIAINLSAGQFVDPGLYRFLVEQAQAFGVDAGAIELELTERTLVEDIDKTLETMHKLRDRGFSFSIDDFGTGYSSLSYLKKMPVDCIKIDKCFVSGMLDNQADMQIVMSTIAMVRNLGMKVIAEGVENRAQLRFLKSEQCDLVQGYLFSRPICETVLMEELKTKVSRGVWIEAAEMSKQHLLESGHN</sequence>
<accession>A0AAF0C4J3</accession>
<dbReference type="InterPro" id="IPR043128">
    <property type="entry name" value="Rev_trsase/Diguanyl_cyclase"/>
</dbReference>
<dbReference type="Gene3D" id="3.20.20.450">
    <property type="entry name" value="EAL domain"/>
    <property type="match status" value="1"/>
</dbReference>
<dbReference type="GO" id="GO:0003824">
    <property type="term" value="F:catalytic activity"/>
    <property type="evidence" value="ECO:0007669"/>
    <property type="project" value="UniProtKB-ARBA"/>
</dbReference>
<dbReference type="SMART" id="SM00267">
    <property type="entry name" value="GGDEF"/>
    <property type="match status" value="1"/>
</dbReference>
<dbReference type="AlphaFoldDB" id="A0AAF0C4J3"/>
<dbReference type="EMBL" id="CP059735">
    <property type="protein sequence ID" value="WDE00044.1"/>
    <property type="molecule type" value="Genomic_DNA"/>
</dbReference>
<dbReference type="SUPFAM" id="SSF55073">
    <property type="entry name" value="Nucleotide cyclase"/>
    <property type="match status" value="1"/>
</dbReference>
<dbReference type="PROSITE" id="PS50883">
    <property type="entry name" value="EAL"/>
    <property type="match status" value="1"/>
</dbReference>
<dbReference type="RefSeq" id="WP_063888677.1">
    <property type="nucleotide sequence ID" value="NZ_CP059735.1"/>
</dbReference>
<evidence type="ECO:0000313" key="6">
    <source>
        <dbReference type="Proteomes" id="UP000032568"/>
    </source>
</evidence>
<dbReference type="PANTHER" id="PTHR44757">
    <property type="entry name" value="DIGUANYLATE CYCLASE DGCP"/>
    <property type="match status" value="1"/>
</dbReference>
<reference evidence="5 6" key="2">
    <citation type="journal article" date="2022" name="Mar. Drugs">
        <title>Bioassay-Guided Fractionation Leads to the Detection of Cholic Acid Generated by the Rare Thalassomonas sp.</title>
        <authorList>
            <person name="Pheiffer F."/>
            <person name="Schneider Y.K."/>
            <person name="Hansen E.H."/>
            <person name="Andersen J.H."/>
            <person name="Isaksson J."/>
            <person name="Busche T."/>
            <person name="R C."/>
            <person name="Kalinowski J."/>
            <person name="Zyl L.V."/>
            <person name="Trindade M."/>
        </authorList>
    </citation>
    <scope>NUCLEOTIDE SEQUENCE [LARGE SCALE GENOMIC DNA]</scope>
    <source>
        <strain evidence="5 6">A5K-106</strain>
    </source>
</reference>
<dbReference type="Proteomes" id="UP000032568">
    <property type="component" value="Chromosome"/>
</dbReference>
<feature type="transmembrane region" description="Helical" evidence="2">
    <location>
        <begin position="12"/>
        <end position="32"/>
    </location>
</feature>
<dbReference type="PANTHER" id="PTHR44757:SF2">
    <property type="entry name" value="BIOFILM ARCHITECTURE MAINTENANCE PROTEIN MBAA"/>
    <property type="match status" value="1"/>
</dbReference>
<keyword evidence="2" id="KW-0472">Membrane</keyword>
<dbReference type="InterPro" id="IPR035919">
    <property type="entry name" value="EAL_sf"/>
</dbReference>
<dbReference type="InterPro" id="IPR000160">
    <property type="entry name" value="GGDEF_dom"/>
</dbReference>
<keyword evidence="2" id="KW-0812">Transmembrane</keyword>
<dbReference type="CDD" id="cd01949">
    <property type="entry name" value="GGDEF"/>
    <property type="match status" value="1"/>
</dbReference>